<comment type="similarity">
    <text evidence="2 7">Belongs to the DedA family.</text>
</comment>
<evidence type="ECO:0000313" key="9">
    <source>
        <dbReference type="EMBL" id="ABG15538.1"/>
    </source>
</evidence>
<feature type="transmembrane region" description="Helical" evidence="7">
    <location>
        <begin position="56"/>
        <end position="77"/>
    </location>
</feature>
<evidence type="ECO:0000256" key="3">
    <source>
        <dbReference type="ARBA" id="ARBA00022475"/>
    </source>
</evidence>
<protein>
    <submittedName>
        <fullName evidence="9">Putative DedA-family membrane protein</fullName>
    </submittedName>
</protein>
<feature type="transmembrane region" description="Helical" evidence="7">
    <location>
        <begin position="218"/>
        <end position="236"/>
    </location>
</feature>
<gene>
    <name evidence="9" type="ordered locus">YPA_3576</name>
</gene>
<evidence type="ECO:0000256" key="7">
    <source>
        <dbReference type="RuleBase" id="RU367016"/>
    </source>
</evidence>
<dbReference type="Proteomes" id="UP000001971">
    <property type="component" value="Chromosome"/>
</dbReference>
<dbReference type="Pfam" id="PF09335">
    <property type="entry name" value="VTT_dom"/>
    <property type="match status" value="1"/>
</dbReference>
<feature type="transmembrane region" description="Helical" evidence="7">
    <location>
        <begin position="12"/>
        <end position="36"/>
    </location>
</feature>
<feature type="domain" description="VTT" evidence="8">
    <location>
        <begin position="36"/>
        <end position="159"/>
    </location>
</feature>
<dbReference type="EMBL" id="CP000308">
    <property type="protein sequence ID" value="ABG15538.1"/>
    <property type="molecule type" value="Genomic_DNA"/>
</dbReference>
<keyword evidence="3 7" id="KW-1003">Cell membrane</keyword>
<proteinExistence type="inferred from homology"/>
<dbReference type="GO" id="GO:0005886">
    <property type="term" value="C:plasma membrane"/>
    <property type="evidence" value="ECO:0007669"/>
    <property type="project" value="UniProtKB-SubCell"/>
</dbReference>
<accession>A0A0E1NTR8</accession>
<dbReference type="KEGG" id="ypa:YPA_3576"/>
<evidence type="ECO:0000256" key="2">
    <source>
        <dbReference type="ARBA" id="ARBA00010792"/>
    </source>
</evidence>
<dbReference type="InterPro" id="IPR032816">
    <property type="entry name" value="VTT_dom"/>
</dbReference>
<evidence type="ECO:0000313" key="10">
    <source>
        <dbReference type="Proteomes" id="UP000001971"/>
    </source>
</evidence>
<dbReference type="GeneID" id="57974091"/>
<dbReference type="RefSeq" id="WP_002210465.1">
    <property type="nucleotide sequence ID" value="NC_008150.1"/>
</dbReference>
<dbReference type="HOGENOM" id="CLU_044208_3_2_6"/>
<reference evidence="9 10" key="1">
    <citation type="journal article" date="2006" name="J. Bacteriol.">
        <title>Complete genome sequence of Yersinia pestis strains Antiqua and Nepal516: evidence of gene reduction in an emerging pathogen.</title>
        <authorList>
            <person name="Chain P.S."/>
            <person name="Hu P."/>
            <person name="Malfatti S.A."/>
            <person name="Radnedge L."/>
            <person name="Larimer F."/>
            <person name="Vergez L.M."/>
            <person name="Worsham P."/>
            <person name="Chu M.C."/>
            <person name="Andersen G.L."/>
        </authorList>
    </citation>
    <scope>NUCLEOTIDE SEQUENCE [LARGE SCALE GENOMIC DNA]</scope>
    <source>
        <strain evidence="9 10">Antiqua</strain>
    </source>
</reference>
<evidence type="ECO:0000256" key="5">
    <source>
        <dbReference type="ARBA" id="ARBA00022989"/>
    </source>
</evidence>
<keyword evidence="4 7" id="KW-0812">Transmembrane</keyword>
<evidence type="ECO:0000256" key="1">
    <source>
        <dbReference type="ARBA" id="ARBA00004651"/>
    </source>
</evidence>
<dbReference type="InterPro" id="IPR032818">
    <property type="entry name" value="DedA-like"/>
</dbReference>
<dbReference type="PANTHER" id="PTHR30353">
    <property type="entry name" value="INNER MEMBRANE PROTEIN DEDA-RELATED"/>
    <property type="match status" value="1"/>
</dbReference>
<evidence type="ECO:0000256" key="6">
    <source>
        <dbReference type="ARBA" id="ARBA00023136"/>
    </source>
</evidence>
<name>A0A0E1NTR8_YERPA</name>
<feature type="transmembrane region" description="Helical" evidence="7">
    <location>
        <begin position="179"/>
        <end position="198"/>
    </location>
</feature>
<dbReference type="PANTHER" id="PTHR30353:SF15">
    <property type="entry name" value="INNER MEMBRANE PROTEIN YABI"/>
    <property type="match status" value="1"/>
</dbReference>
<dbReference type="PATRIC" id="fig|360102.15.peg.2951"/>
<keyword evidence="5 7" id="KW-1133">Transmembrane helix</keyword>
<evidence type="ECO:0000256" key="4">
    <source>
        <dbReference type="ARBA" id="ARBA00022692"/>
    </source>
</evidence>
<comment type="subcellular location">
    <subcellularLocation>
        <location evidence="1 7">Cell membrane</location>
        <topology evidence="1 7">Multi-pass membrane protein</topology>
    </subcellularLocation>
</comment>
<keyword evidence="6 7" id="KW-0472">Membrane</keyword>
<organism evidence="9 10">
    <name type="scientific">Yersinia pestis bv. Antiqua (strain Antiqua)</name>
    <dbReference type="NCBI Taxonomy" id="360102"/>
    <lineage>
        <taxon>Bacteria</taxon>
        <taxon>Pseudomonadati</taxon>
        <taxon>Pseudomonadota</taxon>
        <taxon>Gammaproteobacteria</taxon>
        <taxon>Enterobacterales</taxon>
        <taxon>Yersiniaceae</taxon>
        <taxon>Yersinia</taxon>
    </lineage>
</organism>
<sequence length="255" mass="28742">MEAYLLHLLTQSLAFTLFIVMLVTFLESLALVGMLLPGTVMMTSVGALIGSGEVDFYFAWVAATLGCLLGDWISYFIGRRFKAPLHNWSFLQKHKSLLNKTEHALHNHSMATVLLGRFIGPTRPIVPMVAGMLNLPTAKFALPSVIGGLTWPPIYLFPGILAGVAIDIPPSSNSFMFKCLLFVVVVLIWLSLWLSWRWWRFGKRSPDRLSVWLPLARLRWVTLLTIAAAIASFIWLHMQPLMPIYRHLLWKVLAG</sequence>
<dbReference type="AlphaFoldDB" id="A0A0E1NTR8"/>
<evidence type="ECO:0000259" key="8">
    <source>
        <dbReference type="Pfam" id="PF09335"/>
    </source>
</evidence>